<feature type="compositionally biased region" description="Acidic residues" evidence="1">
    <location>
        <begin position="259"/>
        <end position="296"/>
    </location>
</feature>
<feature type="compositionally biased region" description="Basic and acidic residues" evidence="1">
    <location>
        <begin position="234"/>
        <end position="243"/>
    </location>
</feature>
<proteinExistence type="predicted"/>
<name>A0A1I7XWB9_HETBA</name>
<evidence type="ECO:0000256" key="1">
    <source>
        <dbReference type="SAM" id="MobiDB-lite"/>
    </source>
</evidence>
<dbReference type="AlphaFoldDB" id="A0A1I7XWB9"/>
<accession>A0A1I7XWB9</accession>
<keyword evidence="2" id="KW-1185">Reference proteome</keyword>
<sequence>MVRPQGGAGRGKDMANIIEAEKKRKGSVDSTTDGIVGEGVDRDRTSQMGKPARSAPKPRRKLNDLNIDNRSDSDSEEYKASESEEEEADAEEIDSESDYVPSDEQKRTRRGGARGGLARTQSDDDFVVSGSDDEESDYRGKRKKIVEKKSKKKGRWEPSDSDSEEEESYGYSDDSEADRRRKKKEGAKGRWKARDTSDESDAPRTKTGRPLRRAVAQSETKKVIVSDSEDNEDEGVKEKEVDRPVGPLDKQRKRKIESDSDEEEFKPDEEEAENYEDESEEDEESLEKETEDDSTDVQDLKRKKSSEDDNSNDSNDLDLKPKIKKRKAANDIELPKKVAQKLTTKIEPSDLSEKGNGPGMLYVKKEVPVREVVPPSNVISVKKEFATPTPLIATREVERKPVM</sequence>
<dbReference type="Proteomes" id="UP000095283">
    <property type="component" value="Unplaced"/>
</dbReference>
<feature type="compositionally biased region" description="Basic and acidic residues" evidence="1">
    <location>
        <begin position="186"/>
        <end position="204"/>
    </location>
</feature>
<feature type="compositionally biased region" description="Acidic residues" evidence="1">
    <location>
        <begin position="159"/>
        <end position="176"/>
    </location>
</feature>
<organism evidence="2 3">
    <name type="scientific">Heterorhabditis bacteriophora</name>
    <name type="common">Entomopathogenic nematode worm</name>
    <dbReference type="NCBI Taxonomy" id="37862"/>
    <lineage>
        <taxon>Eukaryota</taxon>
        <taxon>Metazoa</taxon>
        <taxon>Ecdysozoa</taxon>
        <taxon>Nematoda</taxon>
        <taxon>Chromadorea</taxon>
        <taxon>Rhabditida</taxon>
        <taxon>Rhabditina</taxon>
        <taxon>Rhabditomorpha</taxon>
        <taxon>Strongyloidea</taxon>
        <taxon>Heterorhabditidae</taxon>
        <taxon>Heterorhabditis</taxon>
    </lineage>
</organism>
<dbReference type="WBParaSite" id="Hba_21667">
    <property type="protein sequence ID" value="Hba_21667"/>
    <property type="gene ID" value="Hba_21667"/>
</dbReference>
<feature type="compositionally biased region" description="Acidic residues" evidence="1">
    <location>
        <begin position="123"/>
        <end position="136"/>
    </location>
</feature>
<evidence type="ECO:0000313" key="2">
    <source>
        <dbReference type="Proteomes" id="UP000095283"/>
    </source>
</evidence>
<feature type="compositionally biased region" description="Acidic residues" evidence="1">
    <location>
        <begin position="83"/>
        <end position="97"/>
    </location>
</feature>
<feature type="compositionally biased region" description="Basic residues" evidence="1">
    <location>
        <begin position="140"/>
        <end position="154"/>
    </location>
</feature>
<protein>
    <submittedName>
        <fullName evidence="3">Uncharacterized protein</fullName>
    </submittedName>
</protein>
<reference evidence="3" key="1">
    <citation type="submission" date="2016-11" db="UniProtKB">
        <authorList>
            <consortium name="WormBaseParasite"/>
        </authorList>
    </citation>
    <scope>IDENTIFICATION</scope>
</reference>
<feature type="compositionally biased region" description="Basic and acidic residues" evidence="1">
    <location>
        <begin position="61"/>
        <end position="82"/>
    </location>
</feature>
<feature type="region of interest" description="Disordered" evidence="1">
    <location>
        <begin position="1"/>
        <end position="335"/>
    </location>
</feature>
<evidence type="ECO:0000313" key="3">
    <source>
        <dbReference type="WBParaSite" id="Hba_21667"/>
    </source>
</evidence>